<organism evidence="2 3">
    <name type="scientific">Paractinoplanes rishiriensis</name>
    <dbReference type="NCBI Taxonomy" id="1050105"/>
    <lineage>
        <taxon>Bacteria</taxon>
        <taxon>Bacillati</taxon>
        <taxon>Actinomycetota</taxon>
        <taxon>Actinomycetes</taxon>
        <taxon>Micromonosporales</taxon>
        <taxon>Micromonosporaceae</taxon>
        <taxon>Paractinoplanes</taxon>
    </lineage>
</organism>
<evidence type="ECO:0000313" key="3">
    <source>
        <dbReference type="Proteomes" id="UP000636960"/>
    </source>
</evidence>
<protein>
    <submittedName>
        <fullName evidence="2">Methyltransferase</fullName>
    </submittedName>
</protein>
<dbReference type="InterPro" id="IPR029063">
    <property type="entry name" value="SAM-dependent_MTases_sf"/>
</dbReference>
<keyword evidence="2" id="KW-0808">Transferase</keyword>
<sequence length="273" mass="30052">MASEVLEYYQRGGERDRLAVGFGPLEFLRTWDILERVLPLAPATVLDVGGATGVYAEPLTRAGYRVHVLDPVASQVAVAAQRPGVTAAVADARALPVIAGRADAVLLLGPLYHLLDRADRVTAWHEAARAVRPAGVVVGAIISRFATLFDGFIQDFYRDPGYRPVVEGALADGRHRNTEPGRQWFTSAYFHHPDELQAEVADAGLTLRRRVAVEGPLWLMGHRRVEVMADAHRRELWLTMMRRVEEDPSLLGATSHLLVVAEKCRTPLVDSPT</sequence>
<dbReference type="SUPFAM" id="SSF53335">
    <property type="entry name" value="S-adenosyl-L-methionine-dependent methyltransferases"/>
    <property type="match status" value="1"/>
</dbReference>
<dbReference type="AlphaFoldDB" id="A0A919N0I5"/>
<keyword evidence="2" id="KW-0489">Methyltransferase</keyword>
<dbReference type="GO" id="GO:0008168">
    <property type="term" value="F:methyltransferase activity"/>
    <property type="evidence" value="ECO:0007669"/>
    <property type="project" value="UniProtKB-KW"/>
</dbReference>
<dbReference type="Proteomes" id="UP000636960">
    <property type="component" value="Unassembled WGS sequence"/>
</dbReference>
<evidence type="ECO:0000313" key="2">
    <source>
        <dbReference type="EMBL" id="GIE99665.1"/>
    </source>
</evidence>
<reference evidence="2" key="1">
    <citation type="submission" date="2021-01" db="EMBL/GenBank/DDBJ databases">
        <title>Whole genome shotgun sequence of Actinoplanes rishiriensis NBRC 108556.</title>
        <authorList>
            <person name="Komaki H."/>
            <person name="Tamura T."/>
        </authorList>
    </citation>
    <scope>NUCLEOTIDE SEQUENCE</scope>
    <source>
        <strain evidence="2">NBRC 108556</strain>
    </source>
</reference>
<dbReference type="GO" id="GO:0032259">
    <property type="term" value="P:methylation"/>
    <property type="evidence" value="ECO:0007669"/>
    <property type="project" value="UniProtKB-KW"/>
</dbReference>
<dbReference type="InterPro" id="IPR041698">
    <property type="entry name" value="Methyltransf_25"/>
</dbReference>
<dbReference type="CDD" id="cd02440">
    <property type="entry name" value="AdoMet_MTases"/>
    <property type="match status" value="1"/>
</dbReference>
<dbReference type="Gene3D" id="3.40.50.150">
    <property type="entry name" value="Vaccinia Virus protein VP39"/>
    <property type="match status" value="1"/>
</dbReference>
<name>A0A919N0I5_9ACTN</name>
<proteinExistence type="predicted"/>
<keyword evidence="3" id="KW-1185">Reference proteome</keyword>
<comment type="caution">
    <text evidence="2">The sequence shown here is derived from an EMBL/GenBank/DDBJ whole genome shotgun (WGS) entry which is preliminary data.</text>
</comment>
<accession>A0A919N0I5</accession>
<gene>
    <name evidence="2" type="ORF">Ari01nite_71300</name>
</gene>
<dbReference type="EMBL" id="BOMV01000076">
    <property type="protein sequence ID" value="GIE99665.1"/>
    <property type="molecule type" value="Genomic_DNA"/>
</dbReference>
<evidence type="ECO:0000259" key="1">
    <source>
        <dbReference type="Pfam" id="PF13649"/>
    </source>
</evidence>
<dbReference type="Pfam" id="PF13649">
    <property type="entry name" value="Methyltransf_25"/>
    <property type="match status" value="1"/>
</dbReference>
<feature type="domain" description="Methyltransferase" evidence="1">
    <location>
        <begin position="45"/>
        <end position="135"/>
    </location>
</feature>